<dbReference type="PANTHER" id="PTHR36837:SF4">
    <property type="entry name" value="BLR0908 PROTEIN"/>
    <property type="match status" value="1"/>
</dbReference>
<feature type="domain" description="PHB de-polymerase C-terminal" evidence="1">
    <location>
        <begin position="204"/>
        <end position="400"/>
    </location>
</feature>
<dbReference type="PANTHER" id="PTHR36837">
    <property type="entry name" value="POLY(3-HYDROXYALKANOATE) POLYMERASE SUBUNIT PHAC"/>
    <property type="match status" value="1"/>
</dbReference>
<dbReference type="RefSeq" id="WP_150006993.1">
    <property type="nucleotide sequence ID" value="NZ_BKCN01000006.1"/>
</dbReference>
<proteinExistence type="predicted"/>
<evidence type="ECO:0000313" key="3">
    <source>
        <dbReference type="Proteomes" id="UP000324996"/>
    </source>
</evidence>
<dbReference type="InterPro" id="IPR010915">
    <property type="entry name" value="PHB_depoly_PhaZ"/>
</dbReference>
<keyword evidence="3" id="KW-1185">Reference proteome</keyword>
<dbReference type="InterPro" id="IPR029058">
    <property type="entry name" value="AB_hydrolase_fold"/>
</dbReference>
<evidence type="ECO:0000313" key="2">
    <source>
        <dbReference type="EMBL" id="GER03899.1"/>
    </source>
</evidence>
<dbReference type="Gene3D" id="3.40.50.1820">
    <property type="entry name" value="alpha/beta hydrolase"/>
    <property type="match status" value="1"/>
</dbReference>
<protein>
    <submittedName>
        <fullName evidence="2">Esterase</fullName>
    </submittedName>
</protein>
<dbReference type="Proteomes" id="UP000324996">
    <property type="component" value="Unassembled WGS sequence"/>
</dbReference>
<dbReference type="Pfam" id="PF06850">
    <property type="entry name" value="PHB_depo_C"/>
    <property type="match status" value="1"/>
</dbReference>
<sequence>MLYSLYELQHTAVAPARYLADQGQILFRNPLNPMSFTPMGRMTSAALDLFEHSTRRYGKPRFDLDWTHIDGRDVRVTEEIMYRKGFGQIKRFVRDIRRPNDPKVLLVAPMSGHFATLLRGTVEALLPDHDVYITDWRDARDIPLFEGRFDLCDYIDYVIGWLEDIGPKCHVIAVCQPAVPVYAAVARMEAEKNRAAPASITLMGGPIDTRANPTAVNELATTRPLSWFERNVITHVPPPNAGMWRKVYPGFLQLAGFMSMNLGDHMMKHHEFFNHLVEGDGESADATRFFYEEYRSVMDMTAEFYLQTIETVFQTHALPKGEMMHHEHRVDPKAITRTAILCVEGERDDISGIGQTRSALDLASNLDPAKKRYFMAPKVGHYGIFNGRRWREVIAPEVKASFASMMGIRVRPTRTVRA</sequence>
<reference evidence="2 3" key="1">
    <citation type="submission" date="2019-09" db="EMBL/GenBank/DDBJ databases">
        <title>NBRP : Genome information of microbial organism related human and environment.</title>
        <authorList>
            <person name="Hattori M."/>
            <person name="Oshima K."/>
            <person name="Inaba H."/>
            <person name="Suda W."/>
            <person name="Sakamoto M."/>
            <person name="Iino T."/>
            <person name="Kitahara M."/>
            <person name="Oshida Y."/>
            <person name="Iida T."/>
            <person name="Kudo T."/>
            <person name="Itoh T."/>
            <person name="Ohkuma M."/>
        </authorList>
    </citation>
    <scope>NUCLEOTIDE SEQUENCE [LARGE SCALE GENOMIC DNA]</scope>
    <source>
        <strain evidence="2 3">Q-1</strain>
    </source>
</reference>
<organism evidence="2 3">
    <name type="scientific">Iodidimonas nitroreducens</name>
    <dbReference type="NCBI Taxonomy" id="1236968"/>
    <lineage>
        <taxon>Bacteria</taxon>
        <taxon>Pseudomonadati</taxon>
        <taxon>Pseudomonadota</taxon>
        <taxon>Alphaproteobacteria</taxon>
        <taxon>Iodidimonadales</taxon>
        <taxon>Iodidimonadaceae</taxon>
        <taxon>Iodidimonas</taxon>
    </lineage>
</organism>
<dbReference type="InterPro" id="IPR051321">
    <property type="entry name" value="PHA/PHB_synthase"/>
</dbReference>
<dbReference type="SUPFAM" id="SSF53474">
    <property type="entry name" value="alpha/beta-Hydrolases"/>
    <property type="match status" value="1"/>
</dbReference>
<dbReference type="EMBL" id="BKCN01000006">
    <property type="protein sequence ID" value="GER03899.1"/>
    <property type="molecule type" value="Genomic_DNA"/>
</dbReference>
<dbReference type="InterPro" id="IPR009656">
    <property type="entry name" value="PHB_depo_C"/>
</dbReference>
<gene>
    <name evidence="2" type="ORF">JCM17846_15810</name>
</gene>
<comment type="caution">
    <text evidence="2">The sequence shown here is derived from an EMBL/GenBank/DDBJ whole genome shotgun (WGS) entry which is preliminary data.</text>
</comment>
<dbReference type="PIRSF" id="PIRSF020818">
    <property type="entry name" value="PHB_depoly_PhaZ"/>
    <property type="match status" value="1"/>
</dbReference>
<dbReference type="NCBIfam" id="TIGR01849">
    <property type="entry name" value="PHB_depoly_PhaZ"/>
    <property type="match status" value="1"/>
</dbReference>
<name>A0A5A7NA03_9PROT</name>
<evidence type="ECO:0000259" key="1">
    <source>
        <dbReference type="Pfam" id="PF06850"/>
    </source>
</evidence>
<dbReference type="AlphaFoldDB" id="A0A5A7NA03"/>
<accession>A0A5A7NA03</accession>